<evidence type="ECO:0000256" key="11">
    <source>
        <dbReference type="ARBA" id="ARBA00025912"/>
    </source>
</evidence>
<dbReference type="CDD" id="cd03499">
    <property type="entry name" value="SQR_TypeC_SdhC"/>
    <property type="match status" value="1"/>
</dbReference>
<dbReference type="EMBL" id="RCTY01000042">
    <property type="protein sequence ID" value="ROU05747.1"/>
    <property type="molecule type" value="Genomic_DNA"/>
</dbReference>
<evidence type="ECO:0000256" key="3">
    <source>
        <dbReference type="ARBA" id="ARBA00007244"/>
    </source>
</evidence>
<comment type="cofactor">
    <cofactor evidence="12">
        <name>heme</name>
        <dbReference type="ChEBI" id="CHEBI:30413"/>
    </cofactor>
    <text evidence="12">The heme is bound between the two transmembrane subunits.</text>
</comment>
<dbReference type="GO" id="GO:0009055">
    <property type="term" value="F:electron transfer activity"/>
    <property type="evidence" value="ECO:0007669"/>
    <property type="project" value="InterPro"/>
</dbReference>
<dbReference type="InterPro" id="IPR034804">
    <property type="entry name" value="SQR/QFR_C/D"/>
</dbReference>
<dbReference type="PANTHER" id="PTHR10978">
    <property type="entry name" value="SUCCINATE DEHYDROGENASE CYTOCHROME B560 SUBUNIT"/>
    <property type="match status" value="1"/>
</dbReference>
<evidence type="ECO:0000256" key="6">
    <source>
        <dbReference type="ARBA" id="ARBA00022692"/>
    </source>
</evidence>
<comment type="subunit">
    <text evidence="11">Part of an enzyme complex containing four subunits: a flavoprotein, an iron-sulfur protein, plus two membrane-anchoring proteins, SdhC and SdhD. The complex can form homotrimers.</text>
</comment>
<dbReference type="NCBIfam" id="TIGR02970">
    <property type="entry name" value="succ_dehyd_cytB"/>
    <property type="match status" value="1"/>
</dbReference>
<evidence type="ECO:0000256" key="8">
    <source>
        <dbReference type="ARBA" id="ARBA00022989"/>
    </source>
</evidence>
<evidence type="ECO:0000256" key="1">
    <source>
        <dbReference type="ARBA" id="ARBA00004050"/>
    </source>
</evidence>
<dbReference type="InterPro" id="IPR018495">
    <property type="entry name" value="Succ_DH_cyt_bsu_CS"/>
</dbReference>
<dbReference type="Proteomes" id="UP000275910">
    <property type="component" value="Unassembled WGS sequence"/>
</dbReference>
<comment type="function">
    <text evidence="1">Membrane-anchoring subunit of succinate dehydrogenase (SDH).</text>
</comment>
<evidence type="ECO:0000256" key="7">
    <source>
        <dbReference type="ARBA" id="ARBA00022723"/>
    </source>
</evidence>
<reference evidence="14 15" key="1">
    <citation type="submission" date="2018-10" db="EMBL/GenBank/DDBJ databases">
        <title>The genome of Lysobacter enzymogenes OH11.</title>
        <authorList>
            <person name="Liu F."/>
            <person name="Zhao Y."/>
            <person name="Qian G."/>
            <person name="Chen Y."/>
            <person name="Xu H."/>
        </authorList>
    </citation>
    <scope>NUCLEOTIDE SEQUENCE [LARGE SCALE GENOMIC DNA]</scope>
    <source>
        <strain evidence="14 15">OH11</strain>
    </source>
</reference>
<comment type="similarity">
    <text evidence="3">Belongs to the cytochrome b560 family.</text>
</comment>
<dbReference type="AlphaFoldDB" id="A0A3N2RE71"/>
<evidence type="ECO:0000256" key="13">
    <source>
        <dbReference type="SAM" id="Phobius"/>
    </source>
</evidence>
<evidence type="ECO:0000256" key="5">
    <source>
        <dbReference type="ARBA" id="ARBA00022617"/>
    </source>
</evidence>
<evidence type="ECO:0000256" key="9">
    <source>
        <dbReference type="ARBA" id="ARBA00023004"/>
    </source>
</evidence>
<evidence type="ECO:0000256" key="10">
    <source>
        <dbReference type="ARBA" id="ARBA00023136"/>
    </source>
</evidence>
<organism evidence="14 15">
    <name type="scientific">Lysobacter enzymogenes</name>
    <dbReference type="NCBI Taxonomy" id="69"/>
    <lineage>
        <taxon>Bacteria</taxon>
        <taxon>Pseudomonadati</taxon>
        <taxon>Pseudomonadota</taxon>
        <taxon>Gammaproteobacteria</taxon>
        <taxon>Lysobacterales</taxon>
        <taxon>Lysobacteraceae</taxon>
        <taxon>Lysobacter</taxon>
    </lineage>
</organism>
<evidence type="ECO:0000313" key="15">
    <source>
        <dbReference type="Proteomes" id="UP000275910"/>
    </source>
</evidence>
<keyword evidence="6 13" id="KW-0812">Transmembrane</keyword>
<evidence type="ECO:0000256" key="2">
    <source>
        <dbReference type="ARBA" id="ARBA00004141"/>
    </source>
</evidence>
<feature type="binding site" description="axial binding residue" evidence="12">
    <location>
        <position position="81"/>
    </location>
    <ligand>
        <name>heme</name>
        <dbReference type="ChEBI" id="CHEBI:30413"/>
        <note>ligand shared with second transmembrane subunit</note>
    </ligand>
    <ligandPart>
        <name>Fe</name>
        <dbReference type="ChEBI" id="CHEBI:18248"/>
    </ligandPart>
</feature>
<keyword evidence="8 13" id="KW-1133">Transmembrane helix</keyword>
<accession>A0A3N2RE71</accession>
<gene>
    <name evidence="14" type="primary">sdhC</name>
    <name evidence="14" type="ORF">D9T17_17260</name>
</gene>
<comment type="subcellular location">
    <subcellularLocation>
        <location evidence="2">Membrane</location>
        <topology evidence="2">Multi-pass membrane protein</topology>
    </subcellularLocation>
</comment>
<dbReference type="Pfam" id="PF01127">
    <property type="entry name" value="Sdh_cyt"/>
    <property type="match status" value="1"/>
</dbReference>
<feature type="transmembrane region" description="Helical" evidence="13">
    <location>
        <begin position="66"/>
        <end position="86"/>
    </location>
</feature>
<keyword evidence="7 12" id="KW-0479">Metal-binding</keyword>
<dbReference type="GO" id="GO:0006099">
    <property type="term" value="P:tricarboxylic acid cycle"/>
    <property type="evidence" value="ECO:0007669"/>
    <property type="project" value="InterPro"/>
</dbReference>
<proteinExistence type="inferred from homology"/>
<evidence type="ECO:0000256" key="12">
    <source>
        <dbReference type="PIRSR" id="PIRSR000178-1"/>
    </source>
</evidence>
<dbReference type="GO" id="GO:0046872">
    <property type="term" value="F:metal ion binding"/>
    <property type="evidence" value="ECO:0007669"/>
    <property type="project" value="UniProtKB-KW"/>
</dbReference>
<dbReference type="PIRSF" id="PIRSF000178">
    <property type="entry name" value="SDH_cyt_b560"/>
    <property type="match status" value="1"/>
</dbReference>
<feature type="transmembrane region" description="Helical" evidence="13">
    <location>
        <begin position="107"/>
        <end position="126"/>
    </location>
</feature>
<dbReference type="PROSITE" id="PS01000">
    <property type="entry name" value="SDH_CYT_1"/>
    <property type="match status" value="1"/>
</dbReference>
<sequence>MANRERPLSPHLQVYRWQVQMATSILHRATGVILSIGALLIAWALTALAAGPDAWASFIACARSPLGFLILFGWTWAFAYHLLNGIRHLVQDAGFGFKVQTFVRSSWTSVIGSLVLTALIWIVAMMSRGGA</sequence>
<keyword evidence="9 12" id="KW-0408">Iron</keyword>
<protein>
    <recommendedName>
        <fullName evidence="4">Succinate dehydrogenase cytochrome b556 subunit</fullName>
    </recommendedName>
</protein>
<evidence type="ECO:0000256" key="4">
    <source>
        <dbReference type="ARBA" id="ARBA00020076"/>
    </source>
</evidence>
<comment type="caution">
    <text evidence="14">The sequence shown here is derived from an EMBL/GenBank/DDBJ whole genome shotgun (WGS) entry which is preliminary data.</text>
</comment>
<keyword evidence="5 12" id="KW-0349">Heme</keyword>
<dbReference type="GO" id="GO:0016020">
    <property type="term" value="C:membrane"/>
    <property type="evidence" value="ECO:0007669"/>
    <property type="project" value="UniProtKB-SubCell"/>
</dbReference>
<dbReference type="InterPro" id="IPR000701">
    <property type="entry name" value="SuccDH_FuR_B_TM-su"/>
</dbReference>
<dbReference type="InterPro" id="IPR014314">
    <property type="entry name" value="Succ_DH_cytb556"/>
</dbReference>
<evidence type="ECO:0000313" key="14">
    <source>
        <dbReference type="EMBL" id="ROU05747.1"/>
    </source>
</evidence>
<keyword evidence="10 13" id="KW-0472">Membrane</keyword>
<dbReference type="PANTHER" id="PTHR10978:SF5">
    <property type="entry name" value="SUCCINATE DEHYDROGENASE CYTOCHROME B560 SUBUNIT, MITOCHONDRIAL"/>
    <property type="match status" value="1"/>
</dbReference>
<dbReference type="RefSeq" id="WP_123648573.1">
    <property type="nucleotide sequence ID" value="NZ_RCTY01000042.1"/>
</dbReference>
<name>A0A3N2RE71_LYSEN</name>
<dbReference type="Gene3D" id="1.20.1300.10">
    <property type="entry name" value="Fumarate reductase/succinate dehydrogenase, transmembrane subunit"/>
    <property type="match status" value="1"/>
</dbReference>
<feature type="transmembrane region" description="Helical" evidence="13">
    <location>
        <begin position="25"/>
        <end position="46"/>
    </location>
</feature>
<dbReference type="SUPFAM" id="SSF81343">
    <property type="entry name" value="Fumarate reductase respiratory complex transmembrane subunits"/>
    <property type="match status" value="1"/>
</dbReference>